<evidence type="ECO:0000313" key="3">
    <source>
        <dbReference type="Proteomes" id="UP000019763"/>
    </source>
</evidence>
<dbReference type="AlphaFoldDB" id="A0A023BCL2"/>
<dbReference type="GeneID" id="22910700"/>
<gene>
    <name evidence="2" type="ORF">GNI_011940</name>
</gene>
<dbReference type="EMBL" id="AFNH02000088">
    <property type="protein sequence ID" value="EZG85285.1"/>
    <property type="molecule type" value="Genomic_DNA"/>
</dbReference>
<keyword evidence="3" id="KW-1185">Reference proteome</keyword>
<protein>
    <submittedName>
        <fullName evidence="2">Uncharacterized protein</fullName>
    </submittedName>
</protein>
<feature type="region of interest" description="Disordered" evidence="1">
    <location>
        <begin position="30"/>
        <end position="52"/>
    </location>
</feature>
<dbReference type="VEuPathDB" id="CryptoDB:GNI_011940"/>
<feature type="compositionally biased region" description="Low complexity" evidence="1">
    <location>
        <begin position="31"/>
        <end position="43"/>
    </location>
</feature>
<evidence type="ECO:0000256" key="1">
    <source>
        <dbReference type="SAM" id="MobiDB-lite"/>
    </source>
</evidence>
<sequence length="702" mass="77870">MHTSDVVAATSFPPRISVACVEGGECEIQQTSAPGTSTASATGSEHRAGASNPSVSGVNIAVSDASAAKTVKVSEFVTKIVKECVERERLAGCQLSAAARMLVAAAAFEEIPAVLARRTMRNMGRSVRSVSWCWAQLALLLQSGLSKEAFARLETIARTVTPIAPTAQPGWQVIAAGLDKRATYGDLSRWIEPLRQDRQQNDGWTVGDSICFEWLPSGLRALPETEYSIQMVLAAIELTRLINPRDALPWRNSKGLPLATALRKFWGPHMFGELLHILRAQYYPSPDISDDWLASCILHPATADADQLSSLYRKCFGVGFELPPQHLPPQHLPLQHLPLQHLPLQHLPLQHLPPQHLPLQHLPTRRLPPQRLPPQKTLFPETAAVTDVALEARTSFLLRQYTQERMPGAAEAASVAAATIQANVVQRRTAFLARVISECQSQESGLRDVKASELAELVSGWLQTALREVNGNGVVLVPVNFSMCSWRWLQLAGVMIEKMDGDRLQGMLSQAETVIPRPKNVGKQWYLACVLDALISRALLNVWLTDKFGLTEPGWFSPEVLYVEYFPHDNPVRLPITPNGERLVLAVCSLMRWLTLAEINYHQKFNKVATGLTLFPNKRNESAKQMQMELGQFLLSELVALWRDGMQAANIVTDCAYVGIMLTLARRPNVETRGAFIRWAKIGNGRRRMNPDHGDQPQKRSR</sequence>
<evidence type="ECO:0000313" key="2">
    <source>
        <dbReference type="EMBL" id="EZG85285.1"/>
    </source>
</evidence>
<reference evidence="2" key="1">
    <citation type="submission" date="2013-12" db="EMBL/GenBank/DDBJ databases">
        <authorList>
            <person name="Omoto C.K."/>
            <person name="Sibley D."/>
            <person name="Venepally P."/>
            <person name="Hadjithomas M."/>
            <person name="Karamycheva S."/>
            <person name="Brunk B."/>
            <person name="Roos D."/>
            <person name="Caler E."/>
            <person name="Lorenzi H."/>
        </authorList>
    </citation>
    <scope>NUCLEOTIDE SEQUENCE</scope>
</reference>
<organism evidence="2 3">
    <name type="scientific">Gregarina niphandrodes</name>
    <name type="common">Septate eugregarine</name>
    <dbReference type="NCBI Taxonomy" id="110365"/>
    <lineage>
        <taxon>Eukaryota</taxon>
        <taxon>Sar</taxon>
        <taxon>Alveolata</taxon>
        <taxon>Apicomplexa</taxon>
        <taxon>Conoidasida</taxon>
        <taxon>Gregarinasina</taxon>
        <taxon>Eugregarinorida</taxon>
        <taxon>Gregarinidae</taxon>
        <taxon>Gregarina</taxon>
    </lineage>
</organism>
<dbReference type="Proteomes" id="UP000019763">
    <property type="component" value="Unassembled WGS sequence"/>
</dbReference>
<comment type="caution">
    <text evidence="2">The sequence shown here is derived from an EMBL/GenBank/DDBJ whole genome shotgun (WGS) entry which is preliminary data.</text>
</comment>
<dbReference type="RefSeq" id="XP_011128836.1">
    <property type="nucleotide sequence ID" value="XM_011130534.1"/>
</dbReference>
<proteinExistence type="predicted"/>
<name>A0A023BCL2_GRENI</name>
<accession>A0A023BCL2</accession>